<dbReference type="Proteomes" id="UP001604277">
    <property type="component" value="Unassembled WGS sequence"/>
</dbReference>
<keyword evidence="1" id="KW-0067">ATP-binding</keyword>
<comment type="caution">
    <text evidence="1">The sequence shown here is derived from an EMBL/GenBank/DDBJ whole genome shotgun (WGS) entry which is preliminary data.</text>
</comment>
<evidence type="ECO:0000313" key="1">
    <source>
        <dbReference type="EMBL" id="KAL2509218.1"/>
    </source>
</evidence>
<name>A0ABD1T8Z9_9LAMI</name>
<keyword evidence="1" id="KW-0347">Helicase</keyword>
<reference evidence="2" key="1">
    <citation type="submission" date="2024-07" db="EMBL/GenBank/DDBJ databases">
        <title>Two chromosome-level genome assemblies of Korean endemic species Abeliophyllum distichum and Forsythia ovata (Oleaceae).</title>
        <authorList>
            <person name="Jang H."/>
        </authorList>
    </citation>
    <scope>NUCLEOTIDE SEQUENCE [LARGE SCALE GENOMIC DNA]</scope>
</reference>
<evidence type="ECO:0000313" key="2">
    <source>
        <dbReference type="Proteomes" id="UP001604277"/>
    </source>
</evidence>
<keyword evidence="1" id="KW-0547">Nucleotide-binding</keyword>
<keyword evidence="1" id="KW-0378">Hydrolase</keyword>
<gene>
    <name evidence="1" type="ORF">Fot_32865</name>
</gene>
<dbReference type="GO" id="GO:0004386">
    <property type="term" value="F:helicase activity"/>
    <property type="evidence" value="ECO:0007669"/>
    <property type="project" value="UniProtKB-KW"/>
</dbReference>
<protein>
    <submittedName>
        <fullName evidence="1">DEAD-box ATP-dependent RNA helicase 20</fullName>
    </submittedName>
</protein>
<dbReference type="AlphaFoldDB" id="A0ABD1T8Z9"/>
<sequence length="323" mass="35580">MSSGSKGFISQIETYINFGFQNTIKLVTQQSRIFDSICMKQELTSDSEFGGGSSYCSSSSLSIKRDYEGASEAPQRKLNLDGLTPFEKNFYVESPSMTEMSESEVEEYRRRREITVEGNDVPKLVKAFQDVGFPEAEPGYDKGVGRRKRNHMGVRGDAGFLRFANVIKNRMMRFANVIKGGFGIVDNGLLNGRAAPQASDALVLGHLRNSVHHALVVVTLCQRESAVGLHPNHCDISWVPHGGSDATGYESCRDLTRQRHIFGVGICPFLLQNVVQSHSGGGVEGLAIRPCSSSRITPDTMPSTLSSSRHQHYLVHPHCCDHV</sequence>
<accession>A0ABD1T8Z9</accession>
<proteinExistence type="predicted"/>
<dbReference type="EMBL" id="JBFOLJ010000009">
    <property type="protein sequence ID" value="KAL2509218.1"/>
    <property type="molecule type" value="Genomic_DNA"/>
</dbReference>
<keyword evidence="2" id="KW-1185">Reference proteome</keyword>
<organism evidence="1 2">
    <name type="scientific">Forsythia ovata</name>
    <dbReference type="NCBI Taxonomy" id="205694"/>
    <lineage>
        <taxon>Eukaryota</taxon>
        <taxon>Viridiplantae</taxon>
        <taxon>Streptophyta</taxon>
        <taxon>Embryophyta</taxon>
        <taxon>Tracheophyta</taxon>
        <taxon>Spermatophyta</taxon>
        <taxon>Magnoliopsida</taxon>
        <taxon>eudicotyledons</taxon>
        <taxon>Gunneridae</taxon>
        <taxon>Pentapetalae</taxon>
        <taxon>asterids</taxon>
        <taxon>lamiids</taxon>
        <taxon>Lamiales</taxon>
        <taxon>Oleaceae</taxon>
        <taxon>Forsythieae</taxon>
        <taxon>Forsythia</taxon>
    </lineage>
</organism>